<reference evidence="3" key="1">
    <citation type="submission" date="2016-10" db="EMBL/GenBank/DDBJ databases">
        <authorList>
            <person name="Varghese N."/>
            <person name="Submissions S."/>
        </authorList>
    </citation>
    <scope>NUCLEOTIDE SEQUENCE [LARGE SCALE GENOMIC DNA]</scope>
    <source>
        <strain evidence="3">DSM 23317</strain>
    </source>
</reference>
<dbReference type="RefSeq" id="WP_090363348.1">
    <property type="nucleotide sequence ID" value="NZ_FNEM01000003.1"/>
</dbReference>
<protein>
    <recommendedName>
        <fullName evidence="4">DUF2066 domain-containing protein</fullName>
    </recommendedName>
</protein>
<dbReference type="Proteomes" id="UP000199527">
    <property type="component" value="Unassembled WGS sequence"/>
</dbReference>
<evidence type="ECO:0008006" key="4">
    <source>
        <dbReference type="Google" id="ProtNLM"/>
    </source>
</evidence>
<gene>
    <name evidence="2" type="ORF">SAMN04488540_103277</name>
</gene>
<keyword evidence="1" id="KW-0732">Signal</keyword>
<dbReference type="OrthoDB" id="6195299at2"/>
<evidence type="ECO:0000313" key="2">
    <source>
        <dbReference type="EMBL" id="SDI85298.1"/>
    </source>
</evidence>
<evidence type="ECO:0000256" key="1">
    <source>
        <dbReference type="SAM" id="SignalP"/>
    </source>
</evidence>
<dbReference type="EMBL" id="FNEM01000003">
    <property type="protein sequence ID" value="SDI85298.1"/>
    <property type="molecule type" value="Genomic_DNA"/>
</dbReference>
<sequence length="357" mass="40768">MKRLLFLLPLLMMPILVQAVEVTNLYQAEVQVEGRTRAERQSKINEALVQTLVKLTGEAKIESDPRFKGMLTNPTRYVTQFGYQGEPLMLQYSFDASLLLKEMQARQLPIWGKQRPLTLSWIAIEDEEGERQLLSEQGDPQRLQNWQRFAGLRGLPLSLPLMDLEDAIKVGLNDVWGFFVDPVAQASERYPADFFMLAQVWPDDEGWQYNLALYPYQASQSQDRYGYASVRRSVMQKSGRAASLDDGLDALQQELARYFARRYATVASGEQEQQTLVFQIRGEMSELVAIERYLKGLSAVSNVKVSGLQGRQVSFSMEVVGSEQALEEMLNLEPRVERLPVADDLANQIRYRWLGDQ</sequence>
<dbReference type="Pfam" id="PF09839">
    <property type="entry name" value="DUF2066"/>
    <property type="match status" value="1"/>
</dbReference>
<proteinExistence type="predicted"/>
<dbReference type="InterPro" id="IPR018642">
    <property type="entry name" value="DUF2066"/>
</dbReference>
<accession>A0A1G8NZ90</accession>
<name>A0A1G8NZ90_9GAMM</name>
<evidence type="ECO:0000313" key="3">
    <source>
        <dbReference type="Proteomes" id="UP000199527"/>
    </source>
</evidence>
<feature type="chain" id="PRO_5011615078" description="DUF2066 domain-containing protein" evidence="1">
    <location>
        <begin position="20"/>
        <end position="357"/>
    </location>
</feature>
<organism evidence="2 3">
    <name type="scientific">Ferrimonas sediminum</name>
    <dbReference type="NCBI Taxonomy" id="718193"/>
    <lineage>
        <taxon>Bacteria</taxon>
        <taxon>Pseudomonadati</taxon>
        <taxon>Pseudomonadota</taxon>
        <taxon>Gammaproteobacteria</taxon>
        <taxon>Alteromonadales</taxon>
        <taxon>Ferrimonadaceae</taxon>
        <taxon>Ferrimonas</taxon>
    </lineage>
</organism>
<keyword evidence="3" id="KW-1185">Reference proteome</keyword>
<dbReference type="AlphaFoldDB" id="A0A1G8NZ90"/>
<feature type="signal peptide" evidence="1">
    <location>
        <begin position="1"/>
        <end position="19"/>
    </location>
</feature>